<dbReference type="RefSeq" id="WP_109836394.1">
    <property type="nucleotide sequence ID" value="NZ_QGKM01000006.1"/>
</dbReference>
<evidence type="ECO:0000259" key="4">
    <source>
        <dbReference type="Pfam" id="PF17782"/>
    </source>
</evidence>
<proteinExistence type="inferred from homology"/>
<dbReference type="SUPFAM" id="SSF102405">
    <property type="entry name" value="MCP/YpsA-like"/>
    <property type="match status" value="1"/>
</dbReference>
<dbReference type="PANTHER" id="PTHR43022:SF1">
    <property type="entry name" value="PROTEIN SMF"/>
    <property type="match status" value="1"/>
</dbReference>
<gene>
    <name evidence="5" type="primary">dprA</name>
    <name evidence="5" type="ORF">DKW60_04095</name>
</gene>
<comment type="similarity">
    <text evidence="1">Belongs to the DprA/Smf family.</text>
</comment>
<keyword evidence="6" id="KW-1185">Reference proteome</keyword>
<dbReference type="NCBIfam" id="TIGR00732">
    <property type="entry name" value="dprA"/>
    <property type="match status" value="1"/>
</dbReference>
<feature type="domain" description="DprA winged helix" evidence="4">
    <location>
        <begin position="314"/>
        <end position="364"/>
    </location>
</feature>
<dbReference type="InterPro" id="IPR003488">
    <property type="entry name" value="DprA"/>
</dbReference>
<dbReference type="InterPro" id="IPR041614">
    <property type="entry name" value="DprA_WH"/>
</dbReference>
<comment type="caution">
    <text evidence="5">The sequence shown here is derived from an EMBL/GenBank/DDBJ whole genome shotgun (WGS) entry which is preliminary data.</text>
</comment>
<evidence type="ECO:0000313" key="6">
    <source>
        <dbReference type="Proteomes" id="UP000245539"/>
    </source>
</evidence>
<sequence length="375" mass="40151">MTTSISLQSWISLWRVPGIGCQTFHKLLQKFGDPESVLNATNNALKQAGLTERQSNAILSSQLDNAKADMLWLDEENHHLVTFHDEKYPTLLREISVAPPLLYVHGNTELLNDPQIAIVGSRNPTQSGRNNAFEFGRHFANTGLCVTSGLALGIDGEAHKGALADNGATIAVTATGLDRVYPASHRQLAHQIVEQGALVSENPIGTAPTAKNFPRRNRIISGLSLGSLVVEAAQKSGSLITADYANEQGRMVFAIPGSIHNPLARGCHKLIRQGAKLVETASDVMEDLAAQIDIETFNVPPESDSGNGSENDDPTVSNDDNSRLLEAMGYDPVSIDDLVLQTGLTPAALSSMLLVMELQGLIASNGRGSYTRISG</sequence>
<dbReference type="Pfam" id="PF02481">
    <property type="entry name" value="DNA_processg_A"/>
    <property type="match status" value="1"/>
</dbReference>
<organism evidence="5 6">
    <name type="scientific">Leucothrix pacifica</name>
    <dbReference type="NCBI Taxonomy" id="1247513"/>
    <lineage>
        <taxon>Bacteria</taxon>
        <taxon>Pseudomonadati</taxon>
        <taxon>Pseudomonadota</taxon>
        <taxon>Gammaproteobacteria</taxon>
        <taxon>Thiotrichales</taxon>
        <taxon>Thiotrichaceae</taxon>
        <taxon>Leucothrix</taxon>
    </lineage>
</organism>
<evidence type="ECO:0000259" key="3">
    <source>
        <dbReference type="Pfam" id="PF02481"/>
    </source>
</evidence>
<dbReference type="PANTHER" id="PTHR43022">
    <property type="entry name" value="PROTEIN SMF"/>
    <property type="match status" value="1"/>
</dbReference>
<evidence type="ECO:0000256" key="2">
    <source>
        <dbReference type="SAM" id="MobiDB-lite"/>
    </source>
</evidence>
<feature type="compositionally biased region" description="Polar residues" evidence="2">
    <location>
        <begin position="304"/>
        <end position="319"/>
    </location>
</feature>
<reference evidence="5 6" key="1">
    <citation type="submission" date="2018-05" db="EMBL/GenBank/DDBJ databases">
        <title>Leucothrix arctica sp. nov., isolated from Arctic seawater.</title>
        <authorList>
            <person name="Choi A."/>
            <person name="Baek K."/>
        </authorList>
    </citation>
    <scope>NUCLEOTIDE SEQUENCE [LARGE SCALE GENOMIC DNA]</scope>
    <source>
        <strain evidence="5 6">JCM 18388</strain>
    </source>
</reference>
<dbReference type="OrthoDB" id="9785707at2"/>
<dbReference type="Pfam" id="PF17782">
    <property type="entry name" value="WHD_DprA"/>
    <property type="match status" value="1"/>
</dbReference>
<name>A0A317CR29_9GAMM</name>
<dbReference type="EMBL" id="QGKM01000006">
    <property type="protein sequence ID" value="PWQ99993.1"/>
    <property type="molecule type" value="Genomic_DNA"/>
</dbReference>
<dbReference type="GO" id="GO:0009294">
    <property type="term" value="P:DNA-mediated transformation"/>
    <property type="evidence" value="ECO:0007669"/>
    <property type="project" value="InterPro"/>
</dbReference>
<dbReference type="InterPro" id="IPR036388">
    <property type="entry name" value="WH-like_DNA-bd_sf"/>
</dbReference>
<dbReference type="Proteomes" id="UP000245539">
    <property type="component" value="Unassembled WGS sequence"/>
</dbReference>
<dbReference type="Gene3D" id="1.10.10.10">
    <property type="entry name" value="Winged helix-like DNA-binding domain superfamily/Winged helix DNA-binding domain"/>
    <property type="match status" value="1"/>
</dbReference>
<protein>
    <submittedName>
        <fullName evidence="5">DNA-protecting protein DprA</fullName>
    </submittedName>
</protein>
<feature type="region of interest" description="Disordered" evidence="2">
    <location>
        <begin position="297"/>
        <end position="322"/>
    </location>
</feature>
<dbReference type="Gene3D" id="3.40.50.450">
    <property type="match status" value="1"/>
</dbReference>
<feature type="domain" description="Smf/DprA SLOG" evidence="3">
    <location>
        <begin position="80"/>
        <end position="288"/>
    </location>
</feature>
<dbReference type="AlphaFoldDB" id="A0A317CR29"/>
<accession>A0A317CR29</accession>
<dbReference type="SUPFAM" id="SSF47781">
    <property type="entry name" value="RuvA domain 2-like"/>
    <property type="match status" value="1"/>
</dbReference>
<dbReference type="Pfam" id="PF21102">
    <property type="entry name" value="DprA_N"/>
    <property type="match status" value="1"/>
</dbReference>
<dbReference type="InterPro" id="IPR057666">
    <property type="entry name" value="DrpA_SLOG"/>
</dbReference>
<evidence type="ECO:0000313" key="5">
    <source>
        <dbReference type="EMBL" id="PWQ99993.1"/>
    </source>
</evidence>
<dbReference type="InterPro" id="IPR010994">
    <property type="entry name" value="RuvA_2-like"/>
</dbReference>
<evidence type="ECO:0000256" key="1">
    <source>
        <dbReference type="ARBA" id="ARBA00006525"/>
    </source>
</evidence>